<evidence type="ECO:0000313" key="1">
    <source>
        <dbReference type="EMBL" id="KAB8040835.1"/>
    </source>
</evidence>
<gene>
    <name evidence="1" type="ORF">GCL60_02595</name>
</gene>
<dbReference type="EMBL" id="WFLM01000001">
    <property type="protein sequence ID" value="KAB8040835.1"/>
    <property type="molecule type" value="Genomic_DNA"/>
</dbReference>
<comment type="caution">
    <text evidence="1">The sequence shown here is derived from an EMBL/GenBank/DDBJ whole genome shotgun (WGS) entry which is preliminary data.</text>
</comment>
<proteinExistence type="predicted"/>
<dbReference type="Proteomes" id="UP000437748">
    <property type="component" value="Unassembled WGS sequence"/>
</dbReference>
<dbReference type="PROSITE" id="PS51257">
    <property type="entry name" value="PROKAR_LIPOPROTEIN"/>
    <property type="match status" value="1"/>
</dbReference>
<protein>
    <recommendedName>
        <fullName evidence="3">Haemolysin-type calcium binding-related domain-containing protein</fullName>
    </recommendedName>
</protein>
<keyword evidence="2" id="KW-1185">Reference proteome</keyword>
<name>A0A6N6VW12_9BACT</name>
<organism evidence="1 2">
    <name type="scientific">Silvanigrella paludirubra</name>
    <dbReference type="NCBI Taxonomy" id="2499159"/>
    <lineage>
        <taxon>Bacteria</taxon>
        <taxon>Pseudomonadati</taxon>
        <taxon>Bdellovibrionota</taxon>
        <taxon>Oligoflexia</taxon>
        <taxon>Silvanigrellales</taxon>
        <taxon>Silvanigrellaceae</taxon>
        <taxon>Silvanigrella</taxon>
    </lineage>
</organism>
<sequence length="1409" mass="160918">MYTVTQRNTAKFSLLFVIATSIYSCNKQQSGDSQEKYENLVLEAAACGLDITEIEEVKKNLSAREDQQEYTSKLKKINKVAFSEVYLQYHAINEMVDFLNTLRLKDGNNDFIKTKLAYFNNEKNDLTKLVIDMKKNNALFHLDSKNTNKKPLFNTFDASKKMINTIDSVSKKIEIHHLTENELNKLINYENIINKNATKNYTTSKLTKVKKYAYKGVEKFASGANKYNVLMNFVTMPNAFSNINSSFQNGNIGTGIKDSLHLGTNNADLALDLFKASRSAAYWNGHQNTFKNITKVQVALNIASAGFEIYNAVELFKAANVETDPFKKQDYIVNASLNTASAVTSVGTALLLPLSAKAGPIGAAVGFTIMFSQGTYNAVRIADELRRFGFNENYVVPRSIESFFGLYEMDKDLKLRTRKSAHHIQEIYIPGILKENNELFFKNYRDNKQSNLYYISKLIYPQIFLYIPYTHSKYIGDDLSGYKTEQKQLKNEDHICLTNNSYFSENSGELEKAHLNYIQNYSNILQHKETTKDILTPNSIRNKSYLLSYDEYSIYASLKKDLSFTWRNDTDPCPAVDLDKRMVVKQSNNTREQENLLAAVPANKKANLYFVGYGSQGQQGNMIHTIVADKNTINLFNIHPATFFMQVEGGNNDDIFEFFDEIQNKTEDKGYLDGKNGIDTLNLQGIKEKNLVLSLDQKLKVKSNLPELRNIENVIGSNQEDTIHGNKENNVFFGYNGDDKLFGYDGNDILYPGKGKDILSGGGNNDTYVILKNDLYNSGINNISDYFSLIERNITNIKSEIQKITNTKGNLQSSINKIKNHYSWFREEYNYSPQEYLRNLKDFDYANLDFREVARISENNIKEISSNIIKIETAVTDRGVSSDIRTMKGKINDLKAKFASYTEIISNIENLAKLENDPYRIYISDKIENFQTQLDKINFQQDLLYLLEELNLSYLKIKTQGNEINKNLQSNLTGIKIIDNYDSSFDSKSEAFDVIMTDLNNLRSQKIENDLILGFYVEDNFVPAIIVRSYFASINHQHLLISDLKGNILTSKTGEIFDNTSENSNSKEYKTSIDTYKMKAENSLLNMASMDIKTSIKNIIGTQKNDNITADDKDNIIYGEGGFDSIYGNGGDDTLILNFDSSKNVSQKNILLNNLFLDNNADKFYSTVVGGSGHDSYVYNVNNKDKQNSVYLSIIENEDALNKLDNLIINDNENNIKNINFTKFIDLKYKKKHLKIELLDSNLNNTYIIIVKNWFEHQKNRHLQIQLGENLSIPDGILSQITNILDGKNGSEFNVDFDSETSDVKPNSYYVMKYANLSEAIKFQRIDKTKSENGKIALKFGRINNDLYVQFLEGKINYSYITIKDFFYWREVVKEDLQVELDDSIILSSEKLDSILEDLLDGEVNQIFN</sequence>
<dbReference type="InterPro" id="IPR011049">
    <property type="entry name" value="Serralysin-like_metalloprot_C"/>
</dbReference>
<evidence type="ECO:0008006" key="3">
    <source>
        <dbReference type="Google" id="ProtNLM"/>
    </source>
</evidence>
<dbReference type="OrthoDB" id="733404at2"/>
<dbReference type="RefSeq" id="WP_153418354.1">
    <property type="nucleotide sequence ID" value="NZ_WFLM01000001.1"/>
</dbReference>
<dbReference type="GO" id="GO:0005509">
    <property type="term" value="F:calcium ion binding"/>
    <property type="evidence" value="ECO:0007669"/>
    <property type="project" value="InterPro"/>
</dbReference>
<dbReference type="Pfam" id="PF00353">
    <property type="entry name" value="HemolysinCabind"/>
    <property type="match status" value="2"/>
</dbReference>
<dbReference type="Gene3D" id="2.150.10.10">
    <property type="entry name" value="Serralysin-like metalloprotease, C-terminal"/>
    <property type="match status" value="2"/>
</dbReference>
<evidence type="ECO:0000313" key="2">
    <source>
        <dbReference type="Proteomes" id="UP000437748"/>
    </source>
</evidence>
<reference evidence="1 2" key="1">
    <citation type="submission" date="2019-10" db="EMBL/GenBank/DDBJ databases">
        <title>New species of Slilvanegrellaceae.</title>
        <authorList>
            <person name="Pitt A."/>
            <person name="Hahn M.W."/>
        </authorList>
    </citation>
    <scope>NUCLEOTIDE SEQUENCE [LARGE SCALE GENOMIC DNA]</scope>
    <source>
        <strain evidence="1 2">SP-Ram-0.45-NSY-1</strain>
    </source>
</reference>
<accession>A0A6N6VW12</accession>
<dbReference type="PRINTS" id="PR00313">
    <property type="entry name" value="CABNDNGRPT"/>
</dbReference>
<dbReference type="InterPro" id="IPR018511">
    <property type="entry name" value="Hemolysin-typ_Ca-bd_CS"/>
</dbReference>
<dbReference type="SUPFAM" id="SSF51120">
    <property type="entry name" value="beta-Roll"/>
    <property type="match status" value="2"/>
</dbReference>
<dbReference type="PROSITE" id="PS00330">
    <property type="entry name" value="HEMOLYSIN_CALCIUM"/>
    <property type="match status" value="1"/>
</dbReference>
<dbReference type="InterPro" id="IPR001343">
    <property type="entry name" value="Hemolysn_Ca-bd"/>
</dbReference>